<reference evidence="1" key="1">
    <citation type="submission" date="2018-11" db="EMBL/GenBank/DDBJ databases">
        <authorList>
            <consortium name="Pathogen Informatics"/>
        </authorList>
    </citation>
    <scope>NUCLEOTIDE SEQUENCE</scope>
</reference>
<comment type="caution">
    <text evidence="1">The sequence shown here is derived from an EMBL/GenBank/DDBJ whole genome shotgun (WGS) entry which is preliminary data.</text>
</comment>
<protein>
    <submittedName>
        <fullName evidence="1">Uncharacterized protein</fullName>
    </submittedName>
</protein>
<dbReference type="EMBL" id="CAAALY010280631">
    <property type="protein sequence ID" value="VEL43348.1"/>
    <property type="molecule type" value="Genomic_DNA"/>
</dbReference>
<proteinExistence type="predicted"/>
<evidence type="ECO:0000313" key="1">
    <source>
        <dbReference type="EMBL" id="VEL43348.1"/>
    </source>
</evidence>
<sequence>MGHLHNSCRRPLISFLELLSRNRLIVLAPAKCFKLLNLLLFTFIVEHPYQAQLIAQLQEHHFDQYMIYLANRRTETACSGAPNLASVSVAESANGQPNVTSSQVIFNVELISRFYFVINVLLHSKVLCI</sequence>
<organism evidence="1 2">
    <name type="scientific">Protopolystoma xenopodis</name>
    <dbReference type="NCBI Taxonomy" id="117903"/>
    <lineage>
        <taxon>Eukaryota</taxon>
        <taxon>Metazoa</taxon>
        <taxon>Spiralia</taxon>
        <taxon>Lophotrochozoa</taxon>
        <taxon>Platyhelminthes</taxon>
        <taxon>Monogenea</taxon>
        <taxon>Polyopisthocotylea</taxon>
        <taxon>Polystomatidea</taxon>
        <taxon>Polystomatidae</taxon>
        <taxon>Protopolystoma</taxon>
    </lineage>
</organism>
<dbReference type="Proteomes" id="UP000784294">
    <property type="component" value="Unassembled WGS sequence"/>
</dbReference>
<name>A0A448XRW4_9PLAT</name>
<keyword evidence="2" id="KW-1185">Reference proteome</keyword>
<gene>
    <name evidence="1" type="ORF">PXEA_LOCUS36788</name>
</gene>
<evidence type="ECO:0000313" key="2">
    <source>
        <dbReference type="Proteomes" id="UP000784294"/>
    </source>
</evidence>
<dbReference type="AlphaFoldDB" id="A0A448XRW4"/>
<accession>A0A448XRW4</accession>